<keyword evidence="3 7" id="KW-0812">Transmembrane</keyword>
<dbReference type="PANTHER" id="PTHR36774">
    <property type="entry name" value="INSULIN-INDUCED PROTEIN"/>
    <property type="match status" value="1"/>
</dbReference>
<gene>
    <name evidence="9" type="ORF">KFE25_002363</name>
</gene>
<evidence type="ECO:0000256" key="7">
    <source>
        <dbReference type="SAM" id="Phobius"/>
    </source>
</evidence>
<dbReference type="Pfam" id="PF07281">
    <property type="entry name" value="INSIG"/>
    <property type="match status" value="1"/>
</dbReference>
<keyword evidence="10" id="KW-1185">Reference proteome</keyword>
<reference evidence="9" key="1">
    <citation type="submission" date="2021-05" db="EMBL/GenBank/DDBJ databases">
        <title>The genome of the haptophyte Pavlova lutheri (Diacronema luteri, Pavlovales) - a model for lipid biosynthesis in eukaryotic algae.</title>
        <authorList>
            <person name="Hulatt C.J."/>
            <person name="Posewitz M.C."/>
        </authorList>
    </citation>
    <scope>NUCLEOTIDE SEQUENCE</scope>
    <source>
        <strain evidence="9">NIVA-4/92</strain>
    </source>
</reference>
<accession>A0A8J5XBN7</accession>
<dbReference type="AlphaFoldDB" id="A0A8J5XBN7"/>
<evidence type="ECO:0000256" key="2">
    <source>
        <dbReference type="ARBA" id="ARBA00007475"/>
    </source>
</evidence>
<name>A0A8J5XBN7_DIALT</name>
<keyword evidence="6 7" id="KW-0472">Membrane</keyword>
<evidence type="ECO:0000313" key="10">
    <source>
        <dbReference type="Proteomes" id="UP000751190"/>
    </source>
</evidence>
<feature type="transmembrane region" description="Helical" evidence="7">
    <location>
        <begin position="364"/>
        <end position="383"/>
    </location>
</feature>
<dbReference type="OrthoDB" id="205546at2759"/>
<comment type="caution">
    <text evidence="9">The sequence shown here is derived from an EMBL/GenBank/DDBJ whole genome shotgun (WGS) entry which is preliminary data.</text>
</comment>
<feature type="transmembrane region" description="Helical" evidence="7">
    <location>
        <begin position="459"/>
        <end position="480"/>
    </location>
</feature>
<evidence type="ECO:0000256" key="3">
    <source>
        <dbReference type="ARBA" id="ARBA00022692"/>
    </source>
</evidence>
<feature type="transmembrane region" description="Helical" evidence="7">
    <location>
        <begin position="500"/>
        <end position="524"/>
    </location>
</feature>
<proteinExistence type="inferred from homology"/>
<feature type="transmembrane region" description="Helical" evidence="7">
    <location>
        <begin position="404"/>
        <end position="423"/>
    </location>
</feature>
<evidence type="ECO:0000256" key="4">
    <source>
        <dbReference type="ARBA" id="ARBA00022824"/>
    </source>
</evidence>
<dbReference type="PANTHER" id="PTHR36774:SF1">
    <property type="entry name" value="INSULIN-INDUCED PROTEIN"/>
    <property type="match status" value="1"/>
</dbReference>
<comment type="subcellular location">
    <subcellularLocation>
        <location evidence="1">Endoplasmic reticulum membrane</location>
        <topology evidence="1">Multi-pass membrane protein</topology>
    </subcellularLocation>
</comment>
<comment type="similarity">
    <text evidence="2">Belongs to the INSIG family.</text>
</comment>
<keyword evidence="5 7" id="KW-1133">Transmembrane helix</keyword>
<evidence type="ECO:0000256" key="8">
    <source>
        <dbReference type="SAM" id="SignalP"/>
    </source>
</evidence>
<organism evidence="9 10">
    <name type="scientific">Diacronema lutheri</name>
    <name type="common">Unicellular marine alga</name>
    <name type="synonym">Monochrysis lutheri</name>
    <dbReference type="NCBI Taxonomy" id="2081491"/>
    <lineage>
        <taxon>Eukaryota</taxon>
        <taxon>Haptista</taxon>
        <taxon>Haptophyta</taxon>
        <taxon>Pavlovophyceae</taxon>
        <taxon>Pavlovales</taxon>
        <taxon>Pavlovaceae</taxon>
        <taxon>Diacronema</taxon>
    </lineage>
</organism>
<dbReference type="GO" id="GO:0005789">
    <property type="term" value="C:endoplasmic reticulum membrane"/>
    <property type="evidence" value="ECO:0007669"/>
    <property type="project" value="UniProtKB-SubCell"/>
</dbReference>
<evidence type="ECO:0000256" key="6">
    <source>
        <dbReference type="ARBA" id="ARBA00023136"/>
    </source>
</evidence>
<keyword evidence="8" id="KW-0732">Signal</keyword>
<dbReference type="EMBL" id="JAGTXO010000027">
    <property type="protein sequence ID" value="KAG8461174.1"/>
    <property type="molecule type" value="Genomic_DNA"/>
</dbReference>
<evidence type="ECO:0000256" key="1">
    <source>
        <dbReference type="ARBA" id="ARBA00004477"/>
    </source>
</evidence>
<feature type="transmembrane region" description="Helical" evidence="7">
    <location>
        <begin position="435"/>
        <end position="452"/>
    </location>
</feature>
<feature type="chain" id="PRO_5035278949" evidence="8">
    <location>
        <begin position="26"/>
        <end position="532"/>
    </location>
</feature>
<evidence type="ECO:0000313" key="9">
    <source>
        <dbReference type="EMBL" id="KAG8461174.1"/>
    </source>
</evidence>
<protein>
    <submittedName>
        <fullName evidence="9">Uncharacterized protein</fullName>
    </submittedName>
</protein>
<dbReference type="InterPro" id="IPR025929">
    <property type="entry name" value="INSIG_fam"/>
</dbReference>
<sequence length="532" mass="51683">MPPGHRRGALVAALACALCAGGARATPARDARVRAPAGGAGGSKRLLAKARHALLAHPSSLILVDGSNVRGHGGFRTSEGELHALVSAWAAAEPAASGRVLLCFDGADGAATPRAPDGAGGGGGGVPVARASAFGARSADELIVTAVSMLPSLACAPETRPRRPPPAAIVVTADRALLRGCGMGAGAGAGVSSVHPSAFGELVRQRGAARTGSPTVARATEAAASLPLLLALLAALAARANGGADGADGTAGARGASGAVALRAPAAPRGAPTMRGADDAAAAATRAARAALSVRFVCAMFVAGALLGPWLDGYHGAFGVLAYEAQPLCAPARSIGGVPIALELPVGPLAAGAAARGVLRTAVWVPPLFGVAGALIGGLYASLDAAAASARAQRDVAGAQHTRAAEPSAVLCAVGCFATQYWASGALWAGGAPAALAYALLSASAAGVWLAFDGTAVGLAVGALTALGGPAIEVALVHMPEWLPGVAGCAPPYMYAAADLPALGIPGWIAPVYFAGAPAVGALARLAKARGL</sequence>
<dbReference type="Proteomes" id="UP000751190">
    <property type="component" value="Unassembled WGS sequence"/>
</dbReference>
<feature type="signal peptide" evidence="8">
    <location>
        <begin position="1"/>
        <end position="25"/>
    </location>
</feature>
<evidence type="ECO:0000256" key="5">
    <source>
        <dbReference type="ARBA" id="ARBA00022989"/>
    </source>
</evidence>
<keyword evidence="4" id="KW-0256">Endoplasmic reticulum</keyword>